<accession>A0A915YS44</accession>
<sequence length="66" mass="7736">MIEPNNEELSCEQENPDKALDGFIEDQHDACFITLQTMIKEIGQERVLEIWKVVDIIYDVEIKVQK</sequence>
<dbReference type="AlphaFoldDB" id="A0A915YS44"/>
<proteinExistence type="predicted"/>
<protein>
    <submittedName>
        <fullName evidence="1">Uncharacterized protein</fullName>
    </submittedName>
</protein>
<dbReference type="Proteomes" id="UP000684084">
    <property type="component" value="Unassembled WGS sequence"/>
</dbReference>
<dbReference type="OrthoDB" id="2443664at2759"/>
<evidence type="ECO:0000313" key="1">
    <source>
        <dbReference type="EMBL" id="CAB5326019.1"/>
    </source>
</evidence>
<comment type="caution">
    <text evidence="1">The sequence shown here is derived from an EMBL/GenBank/DDBJ whole genome shotgun (WGS) entry which is preliminary data.</text>
</comment>
<evidence type="ECO:0000313" key="2">
    <source>
        <dbReference type="Proteomes" id="UP000684084"/>
    </source>
</evidence>
<organism evidence="1 2">
    <name type="scientific">Rhizophagus irregularis</name>
    <dbReference type="NCBI Taxonomy" id="588596"/>
    <lineage>
        <taxon>Eukaryota</taxon>
        <taxon>Fungi</taxon>
        <taxon>Fungi incertae sedis</taxon>
        <taxon>Mucoromycota</taxon>
        <taxon>Glomeromycotina</taxon>
        <taxon>Glomeromycetes</taxon>
        <taxon>Glomerales</taxon>
        <taxon>Glomeraceae</taxon>
        <taxon>Rhizophagus</taxon>
    </lineage>
</organism>
<dbReference type="EMBL" id="CAGKOT010000003">
    <property type="protein sequence ID" value="CAB5326019.1"/>
    <property type="molecule type" value="Genomic_DNA"/>
</dbReference>
<gene>
    <name evidence="1" type="ORF">CHRIB12_LOCUS2583</name>
</gene>
<name>A0A915YS44_9GLOM</name>
<reference evidence="1" key="1">
    <citation type="submission" date="2020-05" db="EMBL/GenBank/DDBJ databases">
        <authorList>
            <person name="Rincon C."/>
            <person name="Sanders R I."/>
            <person name="Robbins C."/>
            <person name="Chaturvedi A."/>
        </authorList>
    </citation>
    <scope>NUCLEOTIDE SEQUENCE</scope>
    <source>
        <strain evidence="1">CHB12</strain>
    </source>
</reference>